<evidence type="ECO:0000313" key="8">
    <source>
        <dbReference type="EMBL" id="WWD21594.1"/>
    </source>
</evidence>
<dbReference type="InterPro" id="IPR023041">
    <property type="entry name" value="Glucose_rcpt_Git3-like_N"/>
</dbReference>
<keyword evidence="3 6" id="KW-1133">Transmembrane helix</keyword>
<comment type="subcellular location">
    <subcellularLocation>
        <location evidence="1">Membrane</location>
        <topology evidence="1">Multi-pass membrane protein</topology>
    </subcellularLocation>
</comment>
<dbReference type="Pfam" id="PF11710">
    <property type="entry name" value="Git3"/>
    <property type="match status" value="1"/>
</dbReference>
<dbReference type="GeneID" id="43591673"/>
<feature type="compositionally biased region" description="Low complexity" evidence="5">
    <location>
        <begin position="823"/>
        <end position="848"/>
    </location>
</feature>
<feature type="region of interest" description="Disordered" evidence="5">
    <location>
        <begin position="437"/>
        <end position="468"/>
    </location>
</feature>
<dbReference type="PANTHER" id="PTHR23112:SF0">
    <property type="entry name" value="TRANSMEMBRANE PROTEIN 116"/>
    <property type="match status" value="1"/>
</dbReference>
<evidence type="ECO:0000256" key="5">
    <source>
        <dbReference type="SAM" id="MobiDB-lite"/>
    </source>
</evidence>
<dbReference type="OrthoDB" id="100006at2759"/>
<dbReference type="CDD" id="cd00637">
    <property type="entry name" value="7tm_classA_rhodopsin-like"/>
    <property type="match status" value="1"/>
</dbReference>
<name>A0A5M6BT08_9TREE</name>
<accession>A0A5M6BT08</accession>
<feature type="transmembrane region" description="Helical" evidence="6">
    <location>
        <begin position="107"/>
        <end position="126"/>
    </location>
</feature>
<dbReference type="GO" id="GO:0007189">
    <property type="term" value="P:adenylate cyclase-activating G protein-coupled receptor signaling pathway"/>
    <property type="evidence" value="ECO:0007669"/>
    <property type="project" value="TreeGrafter"/>
</dbReference>
<keyword evidence="2 6" id="KW-0812">Transmembrane</keyword>
<feature type="compositionally biased region" description="Low complexity" evidence="5">
    <location>
        <begin position="528"/>
        <end position="540"/>
    </location>
</feature>
<gene>
    <name evidence="8" type="ORF">CI109_106080</name>
</gene>
<feature type="compositionally biased region" description="Polar residues" evidence="5">
    <location>
        <begin position="866"/>
        <end position="878"/>
    </location>
</feature>
<evidence type="ECO:0000256" key="1">
    <source>
        <dbReference type="ARBA" id="ARBA00004141"/>
    </source>
</evidence>
<dbReference type="KEGG" id="ksn:43591673"/>
<feature type="compositionally biased region" description="Polar residues" evidence="5">
    <location>
        <begin position="370"/>
        <end position="403"/>
    </location>
</feature>
<evidence type="ECO:0000256" key="3">
    <source>
        <dbReference type="ARBA" id="ARBA00022989"/>
    </source>
</evidence>
<evidence type="ECO:0000256" key="2">
    <source>
        <dbReference type="ARBA" id="ARBA00022692"/>
    </source>
</evidence>
<feature type="compositionally biased region" description="Acidic residues" evidence="5">
    <location>
        <begin position="808"/>
        <end position="820"/>
    </location>
</feature>
<dbReference type="Gene3D" id="1.20.1070.10">
    <property type="entry name" value="Rhodopsin 7-helix transmembrane proteins"/>
    <property type="match status" value="1"/>
</dbReference>
<dbReference type="GO" id="GO:0005886">
    <property type="term" value="C:plasma membrane"/>
    <property type="evidence" value="ECO:0007669"/>
    <property type="project" value="TreeGrafter"/>
</dbReference>
<feature type="domain" description="Glucose receptor Git3-like N-terminal" evidence="7">
    <location>
        <begin position="47"/>
        <end position="229"/>
    </location>
</feature>
<feature type="compositionally biased region" description="Basic and acidic residues" evidence="5">
    <location>
        <begin position="851"/>
        <end position="863"/>
    </location>
</feature>
<feature type="compositionally biased region" description="Low complexity" evidence="5">
    <location>
        <begin position="559"/>
        <end position="571"/>
    </location>
</feature>
<feature type="transmembrane region" description="Helical" evidence="6">
    <location>
        <begin position="79"/>
        <end position="100"/>
    </location>
</feature>
<feature type="compositionally biased region" description="Polar residues" evidence="5">
    <location>
        <begin position="734"/>
        <end position="748"/>
    </location>
</feature>
<evidence type="ECO:0000313" key="9">
    <source>
        <dbReference type="Proteomes" id="UP000322225"/>
    </source>
</evidence>
<dbReference type="EMBL" id="CP144061">
    <property type="protein sequence ID" value="WWD21594.1"/>
    <property type="molecule type" value="Genomic_DNA"/>
</dbReference>
<feature type="compositionally biased region" description="Basic and acidic residues" evidence="5">
    <location>
        <begin position="315"/>
        <end position="328"/>
    </location>
</feature>
<feature type="transmembrane region" description="Helical" evidence="6">
    <location>
        <begin position="661"/>
        <end position="684"/>
    </location>
</feature>
<evidence type="ECO:0000256" key="6">
    <source>
        <dbReference type="SAM" id="Phobius"/>
    </source>
</evidence>
<evidence type="ECO:0000259" key="7">
    <source>
        <dbReference type="Pfam" id="PF11710"/>
    </source>
</evidence>
<dbReference type="Proteomes" id="UP000322225">
    <property type="component" value="Chromosome 11"/>
</dbReference>
<feature type="transmembrane region" description="Helical" evidence="6">
    <location>
        <begin position="161"/>
        <end position="185"/>
    </location>
</feature>
<feature type="transmembrane region" description="Helical" evidence="6">
    <location>
        <begin position="39"/>
        <end position="59"/>
    </location>
</feature>
<protein>
    <recommendedName>
        <fullName evidence="7">Glucose receptor Git3-like N-terminal domain-containing protein</fullName>
    </recommendedName>
</protein>
<reference evidence="8" key="1">
    <citation type="submission" date="2017-08" db="EMBL/GenBank/DDBJ databases">
        <authorList>
            <person name="Cuomo C."/>
            <person name="Billmyre B."/>
            <person name="Heitman J."/>
        </authorList>
    </citation>
    <scope>NUCLEOTIDE SEQUENCE</scope>
    <source>
        <strain evidence="8">CBS 12478</strain>
    </source>
</reference>
<dbReference type="AlphaFoldDB" id="A0A5M6BT08"/>
<feature type="transmembrane region" description="Helical" evidence="6">
    <location>
        <begin position="696"/>
        <end position="716"/>
    </location>
</feature>
<dbReference type="GO" id="GO:0004930">
    <property type="term" value="F:G protein-coupled receptor activity"/>
    <property type="evidence" value="ECO:0007669"/>
    <property type="project" value="TreeGrafter"/>
</dbReference>
<feature type="region of interest" description="Disordered" evidence="5">
    <location>
        <begin position="522"/>
        <end position="615"/>
    </location>
</feature>
<evidence type="ECO:0000256" key="4">
    <source>
        <dbReference type="ARBA" id="ARBA00023136"/>
    </source>
</evidence>
<dbReference type="PANTHER" id="PTHR23112">
    <property type="entry name" value="G PROTEIN-COUPLED RECEPTOR 157-RELATED"/>
    <property type="match status" value="1"/>
</dbReference>
<feature type="transmembrane region" description="Helical" evidence="6">
    <location>
        <begin position="205"/>
        <end position="227"/>
    </location>
</feature>
<dbReference type="SUPFAM" id="SSF81321">
    <property type="entry name" value="Family A G protein-coupled receptor-like"/>
    <property type="match status" value="1"/>
</dbReference>
<sequence length="878" mass="94625">MSGLWAETMRSGGLVRTRGMIEHTVALADQNTKFEEDKWLIVVNIVILCFTILGASMILGSMAYNEFVKGRPGTTRTRIVQALIMCDFSLGVVGLIASSLSLAPEKGLMAHGTNACSGLGFMFIALLWTEHLWTLTLAVATFMILIYPLHSVTLWLERRWYLLWAVVCVISITIAIIGYTVYGFYPTGGICYYGDNAGLYSELIQFLPRAIVCIVISVLYAKLFVFLRRPDKIRTMQSNSSTGVAYESYSEPETSRRQSRFGSFVPGIFKRQRGSSGDILHFPTQAEVIDEQDKGTEAVEVVAKSSRRRANTDTASHHDIQMAEIPPWERIELPPFQIDGERFGGSHVSTTSSSLWGGWKGLGGRKRPSGSYTGTASAPVSPPNTSRPRFESNPSDTLSQQIGSDRATPPNKSTSRMESLPDFEASNFSSLYSPAVISHSSEPSMSPPYSASGPPSGSGSGSGSAGLNRQRASLAMTSLGEPIVGSDLSPHRNHSTGGGSSNSNEWSPRYERQRMSFPTVVEGQVSNTPPSSHPPSTVTSAHNTPRNLTFPLHPPLSPTRPRTPSSHPVSPCESPGIQDVSDAEMGGSRPPSRQGFNFRVHGEKDGGPEDEEEEDDNWDLMKMLAEPPPGGGAVDKFTPREGEQVELVQESMASYLNRKTALLMLWFPLAYIFLFSVSVIRLIYDFAGHPPRSLRAISRWLILSQGLLDAIIYGVVEWHTKRVVRKRVRKGTFSPRNSAQSGSKQGNTAAGVFRGIGSRLTGGGGMGGGTGSISGNGAGGGGFTSAIASRFSARNGGNSAVDSRFEKEEEDAEGEEEDKADSEGTTTTTVVGSSMRAGGGSASTAATTGGEGEKEKNAVRFDDEPTTMTTMSDSKQGQ</sequence>
<proteinExistence type="predicted"/>
<keyword evidence="9" id="KW-1185">Reference proteome</keyword>
<organism evidence="8 9">
    <name type="scientific">Kwoniella shandongensis</name>
    <dbReference type="NCBI Taxonomy" id="1734106"/>
    <lineage>
        <taxon>Eukaryota</taxon>
        <taxon>Fungi</taxon>
        <taxon>Dikarya</taxon>
        <taxon>Basidiomycota</taxon>
        <taxon>Agaricomycotina</taxon>
        <taxon>Tremellomycetes</taxon>
        <taxon>Tremellales</taxon>
        <taxon>Cryptococcaceae</taxon>
        <taxon>Kwoniella</taxon>
    </lineage>
</organism>
<feature type="compositionally biased region" description="Low complexity" evidence="5">
    <location>
        <begin position="443"/>
        <end position="455"/>
    </location>
</feature>
<feature type="region of interest" description="Disordered" evidence="5">
    <location>
        <begin position="303"/>
        <end position="328"/>
    </location>
</feature>
<reference evidence="8" key="2">
    <citation type="submission" date="2024-01" db="EMBL/GenBank/DDBJ databases">
        <title>Comparative genomics of Cryptococcus and Kwoniella reveals pathogenesis evolution and contrasting modes of karyotype evolution via chromosome fusion or intercentromeric recombination.</title>
        <authorList>
            <person name="Coelho M.A."/>
            <person name="David-Palma M."/>
            <person name="Shea T."/>
            <person name="Bowers K."/>
            <person name="McGinley-Smith S."/>
            <person name="Mohammad A.W."/>
            <person name="Gnirke A."/>
            <person name="Yurkov A.M."/>
            <person name="Nowrousian M."/>
            <person name="Sun S."/>
            <person name="Cuomo C.A."/>
            <person name="Heitman J."/>
        </authorList>
    </citation>
    <scope>NUCLEOTIDE SEQUENCE</scope>
    <source>
        <strain evidence="8">CBS 12478</strain>
    </source>
</reference>
<feature type="transmembrane region" description="Helical" evidence="6">
    <location>
        <begin position="132"/>
        <end position="149"/>
    </location>
</feature>
<feature type="region of interest" description="Disordered" evidence="5">
    <location>
        <begin position="481"/>
        <end position="508"/>
    </location>
</feature>
<dbReference type="RefSeq" id="XP_031858239.1">
    <property type="nucleotide sequence ID" value="XM_032007504.1"/>
</dbReference>
<feature type="region of interest" description="Disordered" evidence="5">
    <location>
        <begin position="729"/>
        <end position="750"/>
    </location>
</feature>
<keyword evidence="4 6" id="KW-0472">Membrane</keyword>
<feature type="region of interest" description="Disordered" evidence="5">
    <location>
        <begin position="794"/>
        <end position="878"/>
    </location>
</feature>
<feature type="region of interest" description="Disordered" evidence="5">
    <location>
        <begin position="342"/>
        <end position="418"/>
    </location>
</feature>